<dbReference type="InterPro" id="IPR018170">
    <property type="entry name" value="Aldo/ket_reductase_CS"/>
</dbReference>
<evidence type="ECO:0000313" key="6">
    <source>
        <dbReference type="EMBL" id="PWN22282.1"/>
    </source>
</evidence>
<dbReference type="Proteomes" id="UP000245942">
    <property type="component" value="Unassembled WGS sequence"/>
</dbReference>
<feature type="active site" description="Proton donor" evidence="2">
    <location>
        <position position="59"/>
    </location>
</feature>
<dbReference type="FunFam" id="3.20.20.100:FF:000002">
    <property type="entry name" value="2,5-diketo-D-gluconic acid reductase A"/>
    <property type="match status" value="1"/>
</dbReference>
<keyword evidence="7" id="KW-1185">Reference proteome</keyword>
<feature type="binding site" evidence="3">
    <location>
        <position position="115"/>
    </location>
    <ligand>
        <name>substrate</name>
    </ligand>
</feature>
<dbReference type="STRING" id="1684307.A0A316UAU8"/>
<dbReference type="PROSITE" id="PS00063">
    <property type="entry name" value="ALDOKETO_REDUCTASE_3"/>
    <property type="match status" value="1"/>
</dbReference>
<reference evidence="6 7" key="1">
    <citation type="journal article" date="2018" name="Mol. Biol. Evol.">
        <title>Broad Genomic Sampling Reveals a Smut Pathogenic Ancestry of the Fungal Clade Ustilaginomycotina.</title>
        <authorList>
            <person name="Kijpornyongpan T."/>
            <person name="Mondo S.J."/>
            <person name="Barry K."/>
            <person name="Sandor L."/>
            <person name="Lee J."/>
            <person name="Lipzen A."/>
            <person name="Pangilinan J."/>
            <person name="LaButti K."/>
            <person name="Hainaut M."/>
            <person name="Henrissat B."/>
            <person name="Grigoriev I.V."/>
            <person name="Spatafora J.W."/>
            <person name="Aime M.C."/>
        </authorList>
    </citation>
    <scope>NUCLEOTIDE SEQUENCE [LARGE SCALE GENOMIC DNA]</scope>
    <source>
        <strain evidence="6 7">MCA 4718</strain>
    </source>
</reference>
<dbReference type="PRINTS" id="PR00069">
    <property type="entry name" value="ALDKETRDTASE"/>
</dbReference>
<dbReference type="GeneID" id="37015268"/>
<evidence type="ECO:0000256" key="4">
    <source>
        <dbReference type="PIRSR" id="PIRSR000097-3"/>
    </source>
</evidence>
<gene>
    <name evidence="6" type="ORF">BCV69DRAFT_286705</name>
</gene>
<dbReference type="Gene3D" id="3.20.20.100">
    <property type="entry name" value="NADP-dependent oxidoreductase domain"/>
    <property type="match status" value="1"/>
</dbReference>
<evidence type="ECO:0000256" key="2">
    <source>
        <dbReference type="PIRSR" id="PIRSR000097-1"/>
    </source>
</evidence>
<evidence type="ECO:0000313" key="7">
    <source>
        <dbReference type="Proteomes" id="UP000245942"/>
    </source>
</evidence>
<dbReference type="InterPro" id="IPR023210">
    <property type="entry name" value="NADP_OxRdtase_dom"/>
</dbReference>
<evidence type="ECO:0000259" key="5">
    <source>
        <dbReference type="Pfam" id="PF00248"/>
    </source>
</evidence>
<organism evidence="6 7">
    <name type="scientific">Pseudomicrostroma glucosiphilum</name>
    <dbReference type="NCBI Taxonomy" id="1684307"/>
    <lineage>
        <taxon>Eukaryota</taxon>
        <taxon>Fungi</taxon>
        <taxon>Dikarya</taxon>
        <taxon>Basidiomycota</taxon>
        <taxon>Ustilaginomycotina</taxon>
        <taxon>Exobasidiomycetes</taxon>
        <taxon>Microstromatales</taxon>
        <taxon>Microstromatales incertae sedis</taxon>
        <taxon>Pseudomicrostroma</taxon>
    </lineage>
</organism>
<dbReference type="PANTHER" id="PTHR11732">
    <property type="entry name" value="ALDO/KETO REDUCTASE"/>
    <property type="match status" value="1"/>
</dbReference>
<name>A0A316UAU8_9BASI</name>
<proteinExistence type="predicted"/>
<dbReference type="AlphaFoldDB" id="A0A316UAU8"/>
<feature type="site" description="Lowers pKa of active site Tyr" evidence="4">
    <location>
        <position position="84"/>
    </location>
</feature>
<sequence>MSSSFPSVPAGTTHLTLNTGAKIPVVGLGTWQAKPGEVAAAVETALKAGYRHLDGAWAYDNETEVGQGIKNSGVPRSEIFLTTKLWGTFHRNPLENLNDSLSRLGVDYVDLWQMHWPVAMPSGQGKIPVNEDGSRKIDFDRNFTETWKDMEKILNDGSGKVRAIGVSNVSIPRLEELLAEASVVPAANQIELHPYLPQHDLVRFCQSKGITPQAYSPLGSTDSPLLQEPVITKIAQAHGVQPAQIIISWGAQRGVTVLPKSVTPSRIEANAKLVHLSAEEMKEIDELSSQEGKKKRFIKPTWGGWDLKFDDWK</sequence>
<dbReference type="Pfam" id="PF00248">
    <property type="entry name" value="Aldo_ket_red"/>
    <property type="match status" value="1"/>
</dbReference>
<dbReference type="InterPro" id="IPR036812">
    <property type="entry name" value="NAD(P)_OxRdtase_dom_sf"/>
</dbReference>
<dbReference type="PROSITE" id="PS00798">
    <property type="entry name" value="ALDOKETO_REDUCTASE_1"/>
    <property type="match status" value="1"/>
</dbReference>
<dbReference type="EMBL" id="KZ819323">
    <property type="protein sequence ID" value="PWN22282.1"/>
    <property type="molecule type" value="Genomic_DNA"/>
</dbReference>
<dbReference type="GO" id="GO:0016616">
    <property type="term" value="F:oxidoreductase activity, acting on the CH-OH group of donors, NAD or NADP as acceptor"/>
    <property type="evidence" value="ECO:0007669"/>
    <property type="project" value="UniProtKB-ARBA"/>
</dbReference>
<dbReference type="RefSeq" id="XP_025349442.1">
    <property type="nucleotide sequence ID" value="XM_025493534.1"/>
</dbReference>
<feature type="domain" description="NADP-dependent oxidoreductase" evidence="5">
    <location>
        <begin position="26"/>
        <end position="287"/>
    </location>
</feature>
<dbReference type="SUPFAM" id="SSF51430">
    <property type="entry name" value="NAD(P)-linked oxidoreductase"/>
    <property type="match status" value="1"/>
</dbReference>
<protein>
    <submittedName>
        <fullName evidence="6">Putative GCY1-galactose-induced protein of aldo/keto reductase family</fullName>
    </submittedName>
</protein>
<keyword evidence="1" id="KW-0560">Oxidoreductase</keyword>
<evidence type="ECO:0000256" key="3">
    <source>
        <dbReference type="PIRSR" id="PIRSR000097-2"/>
    </source>
</evidence>
<dbReference type="InterPro" id="IPR020471">
    <property type="entry name" value="AKR"/>
</dbReference>
<accession>A0A316UAU8</accession>
<evidence type="ECO:0000256" key="1">
    <source>
        <dbReference type="ARBA" id="ARBA00023002"/>
    </source>
</evidence>
<dbReference type="OrthoDB" id="416253at2759"/>
<dbReference type="PIRSF" id="PIRSF000097">
    <property type="entry name" value="AKR"/>
    <property type="match status" value="1"/>
</dbReference>